<keyword evidence="2" id="KW-1185">Reference proteome</keyword>
<protein>
    <submittedName>
        <fullName evidence="1">Uncharacterized protein</fullName>
    </submittedName>
</protein>
<sequence length="160" mass="16823">MPSLLHLPSQRAAARSSAPTSRPQQPLPSPDDSSATPAPIFIFRNVAPAHSAAPTPPSPPGRPSPSSDTLHTRPSPPSSSSRLPLPFLSLAPSSSLHLFPCSLSLSLRFPPSSLSSVPGQRLLQCPPPRRPLYSAPLSATHLLSPSLCLASLSLLIRHGY</sequence>
<comment type="caution">
    <text evidence="1">The sequence shown here is derived from an EMBL/GenBank/DDBJ whole genome shotgun (WGS) entry which is preliminary data.</text>
</comment>
<dbReference type="EMBL" id="CM056815">
    <property type="protein sequence ID" value="KAJ8630353.1"/>
    <property type="molecule type" value="Genomic_DNA"/>
</dbReference>
<gene>
    <name evidence="1" type="ORF">MRB53_023676</name>
</gene>
<proteinExistence type="predicted"/>
<organism evidence="1 2">
    <name type="scientific">Persea americana</name>
    <name type="common">Avocado</name>
    <dbReference type="NCBI Taxonomy" id="3435"/>
    <lineage>
        <taxon>Eukaryota</taxon>
        <taxon>Viridiplantae</taxon>
        <taxon>Streptophyta</taxon>
        <taxon>Embryophyta</taxon>
        <taxon>Tracheophyta</taxon>
        <taxon>Spermatophyta</taxon>
        <taxon>Magnoliopsida</taxon>
        <taxon>Magnoliidae</taxon>
        <taxon>Laurales</taxon>
        <taxon>Lauraceae</taxon>
        <taxon>Persea</taxon>
    </lineage>
</organism>
<accession>A0ACC2LAM2</accession>
<evidence type="ECO:0000313" key="1">
    <source>
        <dbReference type="EMBL" id="KAJ8630353.1"/>
    </source>
</evidence>
<reference evidence="1 2" key="1">
    <citation type="journal article" date="2022" name="Hortic Res">
        <title>A haplotype resolved chromosomal level avocado genome allows analysis of novel avocado genes.</title>
        <authorList>
            <person name="Nath O."/>
            <person name="Fletcher S.J."/>
            <person name="Hayward A."/>
            <person name="Shaw L.M."/>
            <person name="Masouleh A.K."/>
            <person name="Furtado A."/>
            <person name="Henry R.J."/>
            <person name="Mitter N."/>
        </authorList>
    </citation>
    <scope>NUCLEOTIDE SEQUENCE [LARGE SCALE GENOMIC DNA]</scope>
    <source>
        <strain evidence="2">cv. Hass</strain>
    </source>
</reference>
<evidence type="ECO:0000313" key="2">
    <source>
        <dbReference type="Proteomes" id="UP001234297"/>
    </source>
</evidence>
<dbReference type="Proteomes" id="UP001234297">
    <property type="component" value="Chromosome 7"/>
</dbReference>
<name>A0ACC2LAM2_PERAE</name>